<organism evidence="1 2">
    <name type="scientific">Paractinoplanes globisporus</name>
    <dbReference type="NCBI Taxonomy" id="113565"/>
    <lineage>
        <taxon>Bacteria</taxon>
        <taxon>Bacillati</taxon>
        <taxon>Actinomycetota</taxon>
        <taxon>Actinomycetes</taxon>
        <taxon>Micromonosporales</taxon>
        <taxon>Micromonosporaceae</taxon>
        <taxon>Paractinoplanes</taxon>
    </lineage>
</organism>
<evidence type="ECO:0008006" key="3">
    <source>
        <dbReference type="Google" id="ProtNLM"/>
    </source>
</evidence>
<sequence length="602" mass="65324">MTNFGSTVDVDSTTPATVTKDRAVRPSLLPKKESQLPTGVVKKPRLDDVDAHGLEERWAASVKRNLTKSLAIANANPDSMIAAARLAEAALLAGARNEAVEAAVKVLTIGQNRTHHVDADIRIEVPAAYLAAQVLIRLDEKSAAEEHLRGYESVPVLAQLYAGVLIDGARHEEALAILHRLDASKLPGVAGLRGYVYAIRGDFHRAITELRLAQRVDPNDSDAAVNLAVAFWGLGSPRKAIQAARRAVRISPGRISAAVTLLSYLAQTRDFEGAGREISKFRGIGIEESWDLLTVESLIAANTGKSKSALALLRRARQVAQTAGSEIDAAALEGRIAVYEFRSGTIDQAETLQKIRSAIRRAPTLPLLVALLADTLEKKSSGYEVEQALGRIDRTIDPSISRAIDCRLAFVKGDFTNACSLALEWSEQEPLNERAARLSALWDGGLNEQWQKSAERTVSLLKKIGPSPSLVNAAAYSLALAGRGREALPILATIAEPDYVLMATAGLVEISIGNLQAGFDLYRRAANQADTQKSAPSLRLLMTLHQAMGLRRLRIEDSSCGLVRASALPPVDLPSDWQDDSELRFLAEIARRHKWRWPVMVD</sequence>
<dbReference type="EMBL" id="JBIAZU010000005">
    <property type="protein sequence ID" value="MFF5293016.1"/>
    <property type="molecule type" value="Genomic_DNA"/>
</dbReference>
<comment type="caution">
    <text evidence="1">The sequence shown here is derived from an EMBL/GenBank/DDBJ whole genome shotgun (WGS) entry which is preliminary data.</text>
</comment>
<dbReference type="Gene3D" id="1.25.40.10">
    <property type="entry name" value="Tetratricopeptide repeat domain"/>
    <property type="match status" value="1"/>
</dbReference>
<gene>
    <name evidence="1" type="ORF">ACFY35_26550</name>
</gene>
<dbReference type="SMART" id="SM00028">
    <property type="entry name" value="TPR"/>
    <property type="match status" value="3"/>
</dbReference>
<dbReference type="SUPFAM" id="SSF48452">
    <property type="entry name" value="TPR-like"/>
    <property type="match status" value="1"/>
</dbReference>
<proteinExistence type="predicted"/>
<reference evidence="1 2" key="1">
    <citation type="submission" date="2024-10" db="EMBL/GenBank/DDBJ databases">
        <title>The Natural Products Discovery Center: Release of the First 8490 Sequenced Strains for Exploring Actinobacteria Biosynthetic Diversity.</title>
        <authorList>
            <person name="Kalkreuter E."/>
            <person name="Kautsar S.A."/>
            <person name="Yang D."/>
            <person name="Bader C.D."/>
            <person name="Teijaro C.N."/>
            <person name="Fluegel L."/>
            <person name="Davis C.M."/>
            <person name="Simpson J.R."/>
            <person name="Lauterbach L."/>
            <person name="Steele A.D."/>
            <person name="Gui C."/>
            <person name="Meng S."/>
            <person name="Li G."/>
            <person name="Viehrig K."/>
            <person name="Ye F."/>
            <person name="Su P."/>
            <person name="Kiefer A.F."/>
            <person name="Nichols A."/>
            <person name="Cepeda A.J."/>
            <person name="Yan W."/>
            <person name="Fan B."/>
            <person name="Jiang Y."/>
            <person name="Adhikari A."/>
            <person name="Zheng C.-J."/>
            <person name="Schuster L."/>
            <person name="Cowan T.M."/>
            <person name="Smanski M.J."/>
            <person name="Chevrette M.G."/>
            <person name="De Carvalho L.P.S."/>
            <person name="Shen B."/>
        </authorList>
    </citation>
    <scope>NUCLEOTIDE SEQUENCE [LARGE SCALE GENOMIC DNA]</scope>
    <source>
        <strain evidence="1 2">NPDC000087</strain>
    </source>
</reference>
<dbReference type="InterPro" id="IPR019734">
    <property type="entry name" value="TPR_rpt"/>
</dbReference>
<dbReference type="Pfam" id="PF13181">
    <property type="entry name" value="TPR_8"/>
    <property type="match status" value="1"/>
</dbReference>
<dbReference type="Proteomes" id="UP001602245">
    <property type="component" value="Unassembled WGS sequence"/>
</dbReference>
<protein>
    <recommendedName>
        <fullName evidence="3">Tetratricopeptide repeat protein</fullName>
    </recommendedName>
</protein>
<evidence type="ECO:0000313" key="2">
    <source>
        <dbReference type="Proteomes" id="UP001602245"/>
    </source>
</evidence>
<keyword evidence="2" id="KW-1185">Reference proteome</keyword>
<dbReference type="RefSeq" id="WP_157296943.1">
    <property type="nucleotide sequence ID" value="NZ_JBIAZU010000005.1"/>
</dbReference>
<dbReference type="InterPro" id="IPR011990">
    <property type="entry name" value="TPR-like_helical_dom_sf"/>
</dbReference>
<evidence type="ECO:0000313" key="1">
    <source>
        <dbReference type="EMBL" id="MFF5293016.1"/>
    </source>
</evidence>
<name>A0ABW6WJE6_9ACTN</name>
<accession>A0ABW6WJE6</accession>